<dbReference type="Proteomes" id="UP000327157">
    <property type="component" value="Unassembled WGS sequence"/>
</dbReference>
<name>A0A5N5G471_9ROSA</name>
<evidence type="ECO:0000313" key="1">
    <source>
        <dbReference type="EMBL" id="KAB2610038.1"/>
    </source>
</evidence>
<organism evidence="1 2">
    <name type="scientific">Pyrus ussuriensis x Pyrus communis</name>
    <dbReference type="NCBI Taxonomy" id="2448454"/>
    <lineage>
        <taxon>Eukaryota</taxon>
        <taxon>Viridiplantae</taxon>
        <taxon>Streptophyta</taxon>
        <taxon>Embryophyta</taxon>
        <taxon>Tracheophyta</taxon>
        <taxon>Spermatophyta</taxon>
        <taxon>Magnoliopsida</taxon>
        <taxon>eudicotyledons</taxon>
        <taxon>Gunneridae</taxon>
        <taxon>Pentapetalae</taxon>
        <taxon>rosids</taxon>
        <taxon>fabids</taxon>
        <taxon>Rosales</taxon>
        <taxon>Rosaceae</taxon>
        <taxon>Amygdaloideae</taxon>
        <taxon>Maleae</taxon>
        <taxon>Pyrus</taxon>
    </lineage>
</organism>
<dbReference type="AlphaFoldDB" id="A0A5N5G471"/>
<dbReference type="EMBL" id="SMOL01000488">
    <property type="protein sequence ID" value="KAB2610038.1"/>
    <property type="molecule type" value="Genomic_DNA"/>
</dbReference>
<gene>
    <name evidence="1" type="ORF">D8674_041287</name>
</gene>
<protein>
    <submittedName>
        <fullName evidence="1">Uncharacterized protein</fullName>
    </submittedName>
</protein>
<dbReference type="OrthoDB" id="10434746at2759"/>
<proteinExistence type="predicted"/>
<reference evidence="1 2" key="2">
    <citation type="submission" date="2019-11" db="EMBL/GenBank/DDBJ databases">
        <title>A de novo genome assembly of a pear dwarfing rootstock.</title>
        <authorList>
            <person name="Wang F."/>
            <person name="Wang J."/>
            <person name="Li S."/>
            <person name="Zhang Y."/>
            <person name="Fang M."/>
            <person name="Ma L."/>
            <person name="Zhao Y."/>
            <person name="Jiang S."/>
        </authorList>
    </citation>
    <scope>NUCLEOTIDE SEQUENCE [LARGE SCALE GENOMIC DNA]</scope>
    <source>
        <strain evidence="1">S2</strain>
        <tissue evidence="1">Leaf</tissue>
    </source>
</reference>
<accession>A0A5N5G471</accession>
<comment type="caution">
    <text evidence="1">The sequence shown here is derived from an EMBL/GenBank/DDBJ whole genome shotgun (WGS) entry which is preliminary data.</text>
</comment>
<keyword evidence="2" id="KW-1185">Reference proteome</keyword>
<evidence type="ECO:0000313" key="2">
    <source>
        <dbReference type="Proteomes" id="UP000327157"/>
    </source>
</evidence>
<sequence length="158" mass="17912">MGIVSLSRLLGEVCEGSIGQDGLRFKVQKIQGLPLYAFPIFHKSCSWRRFEKDLKLGYRDLIQIGGFGFEIGETKNWAPSTDCSTTIAKVYFSSSLLSQSSELAFYLSINLSFSHLYIRIDLNHLLLDYKAISFSIYLWNDPCGFTNELTSLDGMRTQ</sequence>
<reference evidence="1 2" key="1">
    <citation type="submission" date="2019-09" db="EMBL/GenBank/DDBJ databases">
        <authorList>
            <person name="Ou C."/>
        </authorList>
    </citation>
    <scope>NUCLEOTIDE SEQUENCE [LARGE SCALE GENOMIC DNA]</scope>
    <source>
        <strain evidence="1">S2</strain>
        <tissue evidence="1">Leaf</tissue>
    </source>
</reference>